<reference evidence="8" key="1">
    <citation type="submission" date="2014-09" db="EMBL/GenBank/DDBJ databases">
        <title>Vibrio variabilis JCM 19239. (C206) whole genome shotgun sequence.</title>
        <authorList>
            <person name="Sawabe T."/>
            <person name="Meirelles P."/>
            <person name="Nakanishi M."/>
            <person name="Sayaka M."/>
            <person name="Hattori M."/>
            <person name="Ohkuma M."/>
        </authorList>
    </citation>
    <scope>NUCLEOTIDE SEQUENCE [LARGE SCALE GENOMIC DNA]</scope>
    <source>
        <strain evidence="8">JCM 19239</strain>
    </source>
</reference>
<evidence type="ECO:0000256" key="5">
    <source>
        <dbReference type="ARBA" id="ARBA00023136"/>
    </source>
</evidence>
<feature type="transmembrane region" description="Helical" evidence="6">
    <location>
        <begin position="46"/>
        <end position="64"/>
    </location>
</feature>
<feature type="transmembrane region" description="Helical" evidence="6">
    <location>
        <begin position="85"/>
        <end position="105"/>
    </location>
</feature>
<proteinExistence type="predicted"/>
<accession>A0ABQ0J647</accession>
<dbReference type="Proteomes" id="UP000029223">
    <property type="component" value="Unassembled WGS sequence"/>
</dbReference>
<dbReference type="InterPro" id="IPR002528">
    <property type="entry name" value="MATE_fam"/>
</dbReference>
<dbReference type="InterPro" id="IPR050833">
    <property type="entry name" value="Poly_Biosynth_Transport"/>
</dbReference>
<keyword evidence="3 6" id="KW-0812">Transmembrane</keyword>
<dbReference type="EMBL" id="BBMS01000003">
    <property type="protein sequence ID" value="GAL24259.1"/>
    <property type="molecule type" value="Genomic_DNA"/>
</dbReference>
<feature type="transmembrane region" description="Helical" evidence="6">
    <location>
        <begin position="7"/>
        <end position="26"/>
    </location>
</feature>
<evidence type="ECO:0000256" key="3">
    <source>
        <dbReference type="ARBA" id="ARBA00022692"/>
    </source>
</evidence>
<evidence type="ECO:0000313" key="7">
    <source>
        <dbReference type="EMBL" id="GAL24259.1"/>
    </source>
</evidence>
<keyword evidence="8" id="KW-1185">Reference proteome</keyword>
<organism evidence="7 8">
    <name type="scientific">Vibrio variabilis</name>
    <dbReference type="NCBI Taxonomy" id="990271"/>
    <lineage>
        <taxon>Bacteria</taxon>
        <taxon>Pseudomonadati</taxon>
        <taxon>Pseudomonadota</taxon>
        <taxon>Gammaproteobacteria</taxon>
        <taxon>Vibrionales</taxon>
        <taxon>Vibrionaceae</taxon>
        <taxon>Vibrio</taxon>
    </lineage>
</organism>
<protein>
    <submittedName>
        <fullName evidence="7">Polysaccharide biosynthesis protein</fullName>
    </submittedName>
</protein>
<evidence type="ECO:0000256" key="4">
    <source>
        <dbReference type="ARBA" id="ARBA00022989"/>
    </source>
</evidence>
<evidence type="ECO:0000256" key="2">
    <source>
        <dbReference type="ARBA" id="ARBA00022475"/>
    </source>
</evidence>
<evidence type="ECO:0000313" key="8">
    <source>
        <dbReference type="Proteomes" id="UP000029223"/>
    </source>
</evidence>
<comment type="caution">
    <text evidence="7">The sequence shown here is derived from an EMBL/GenBank/DDBJ whole genome shotgun (WGS) entry which is preliminary data.</text>
</comment>
<keyword evidence="4 6" id="KW-1133">Transmembrane helix</keyword>
<dbReference type="PANTHER" id="PTHR30250">
    <property type="entry name" value="PST FAMILY PREDICTED COLANIC ACID TRANSPORTER"/>
    <property type="match status" value="1"/>
</dbReference>
<comment type="subcellular location">
    <subcellularLocation>
        <location evidence="1">Cell membrane</location>
        <topology evidence="1">Multi-pass membrane protein</topology>
    </subcellularLocation>
</comment>
<keyword evidence="5 6" id="KW-0472">Membrane</keyword>
<sequence length="209" mass="22727">MLATARPLFVIVMLAQVTQWVGQLMLGALGSAEDVALFATAQRTALLTSFILIAVNSIAAPKFAESYRQEDMKQVRSVALMSGKLMTLFALPVVSFMFIFAPWLMGLFGSEFTQGSNILRILALGQFVNVITGSVGYLLQMTGHERILRTNVVISSVFMIVGSALFIPLYGVTGAACVTAFSIAIQNLLCVYHVNKKLGFNTLNILRSH</sequence>
<dbReference type="PANTHER" id="PTHR30250:SF11">
    <property type="entry name" value="O-ANTIGEN TRANSPORTER-RELATED"/>
    <property type="match status" value="1"/>
</dbReference>
<dbReference type="Pfam" id="PF01554">
    <property type="entry name" value="MatE"/>
    <property type="match status" value="1"/>
</dbReference>
<feature type="transmembrane region" description="Helical" evidence="6">
    <location>
        <begin position="151"/>
        <end position="167"/>
    </location>
</feature>
<evidence type="ECO:0000256" key="1">
    <source>
        <dbReference type="ARBA" id="ARBA00004651"/>
    </source>
</evidence>
<gene>
    <name evidence="7" type="ORF">JCM19239_3962</name>
</gene>
<feature type="transmembrane region" description="Helical" evidence="6">
    <location>
        <begin position="117"/>
        <end position="139"/>
    </location>
</feature>
<keyword evidence="2" id="KW-1003">Cell membrane</keyword>
<evidence type="ECO:0000256" key="6">
    <source>
        <dbReference type="SAM" id="Phobius"/>
    </source>
</evidence>
<name>A0ABQ0J647_9VIBR</name>